<dbReference type="PANTHER" id="PTHR42695">
    <property type="entry name" value="GLUTAMINE AMIDOTRANSFERASE YLR126C-RELATED"/>
    <property type="match status" value="1"/>
</dbReference>
<comment type="caution">
    <text evidence="2">The sequence shown here is derived from an EMBL/GenBank/DDBJ whole genome shotgun (WGS) entry which is preliminary data.</text>
</comment>
<dbReference type="SUPFAM" id="SSF52317">
    <property type="entry name" value="Class I glutamine amidotransferase-like"/>
    <property type="match status" value="1"/>
</dbReference>
<dbReference type="Gene3D" id="3.40.50.880">
    <property type="match status" value="1"/>
</dbReference>
<protein>
    <recommendedName>
        <fullName evidence="1">Glutamine amidotransferase domain-containing protein</fullName>
    </recommendedName>
</protein>
<organism evidence="2 3">
    <name type="scientific">Candidatus Uhrbacteria bacterium GW2011_GWC2_53_7</name>
    <dbReference type="NCBI Taxonomy" id="1618986"/>
    <lineage>
        <taxon>Bacteria</taxon>
        <taxon>Candidatus Uhriibacteriota</taxon>
    </lineage>
</organism>
<name>A0A0G1Y0W9_9BACT</name>
<proteinExistence type="predicted"/>
<accession>A0A0G1Y0W9</accession>
<evidence type="ECO:0000259" key="1">
    <source>
        <dbReference type="Pfam" id="PF00117"/>
    </source>
</evidence>
<dbReference type="InterPro" id="IPR029062">
    <property type="entry name" value="Class_I_gatase-like"/>
</dbReference>
<sequence>MREQEYENVLRFSGRKEEELTALFGPKIKIEFKLLDGADAIVLGATGEGSITAEPLNVLEPWMAFLREARKRGIPIVGFNYGAHLMTLAFGGSVTRDEQRKEIGSRTVRKTQDASPDPLLKSLPNSFVVQVGHIDRVAELPPGARLLLTSDDWENECWSLPGEGIYAFEPQLDLDQDSLIERLIDYQETYAADPGELEHVILSLQPSPESPKILRSFFDNVVCGHPSPSQ</sequence>
<reference evidence="2 3" key="1">
    <citation type="journal article" date="2015" name="Nature">
        <title>rRNA introns, odd ribosomes, and small enigmatic genomes across a large radiation of phyla.</title>
        <authorList>
            <person name="Brown C.T."/>
            <person name="Hug L.A."/>
            <person name="Thomas B.C."/>
            <person name="Sharon I."/>
            <person name="Castelle C.J."/>
            <person name="Singh A."/>
            <person name="Wilkins M.J."/>
            <person name="Williams K.H."/>
            <person name="Banfield J.F."/>
        </authorList>
    </citation>
    <scope>NUCLEOTIDE SEQUENCE [LARGE SCALE GENOMIC DNA]</scope>
</reference>
<dbReference type="Proteomes" id="UP000033865">
    <property type="component" value="Unassembled WGS sequence"/>
</dbReference>
<dbReference type="PANTHER" id="PTHR42695:SF5">
    <property type="entry name" value="GLUTAMINE AMIDOTRANSFERASE YLR126C-RELATED"/>
    <property type="match status" value="1"/>
</dbReference>
<dbReference type="Pfam" id="PF00117">
    <property type="entry name" value="GATase"/>
    <property type="match status" value="1"/>
</dbReference>
<evidence type="ECO:0000313" key="2">
    <source>
        <dbReference type="EMBL" id="KKW36871.1"/>
    </source>
</evidence>
<dbReference type="InterPro" id="IPR017926">
    <property type="entry name" value="GATASE"/>
</dbReference>
<gene>
    <name evidence="2" type="ORF">UY82_C0009G0004</name>
</gene>
<feature type="domain" description="Glutamine amidotransferase" evidence="1">
    <location>
        <begin position="59"/>
        <end position="153"/>
    </location>
</feature>
<dbReference type="InterPro" id="IPR044992">
    <property type="entry name" value="ChyE-like"/>
</dbReference>
<dbReference type="GO" id="GO:0005829">
    <property type="term" value="C:cytosol"/>
    <property type="evidence" value="ECO:0007669"/>
    <property type="project" value="TreeGrafter"/>
</dbReference>
<evidence type="ECO:0000313" key="3">
    <source>
        <dbReference type="Proteomes" id="UP000033865"/>
    </source>
</evidence>
<dbReference type="EMBL" id="LCRN01000009">
    <property type="protein sequence ID" value="KKW36871.1"/>
    <property type="molecule type" value="Genomic_DNA"/>
</dbReference>
<dbReference type="AlphaFoldDB" id="A0A0G1Y0W9"/>